<protein>
    <submittedName>
        <fullName evidence="3">F-box domain-containing protein</fullName>
    </submittedName>
</protein>
<evidence type="ECO:0000313" key="3">
    <source>
        <dbReference type="WBParaSite" id="Csp11.Scaffold629.g11831.t1"/>
    </source>
</evidence>
<feature type="domain" description="F-box" evidence="1">
    <location>
        <begin position="366"/>
        <end position="412"/>
    </location>
</feature>
<evidence type="ECO:0000313" key="2">
    <source>
        <dbReference type="Proteomes" id="UP000095282"/>
    </source>
</evidence>
<name>A0A1I7TU80_9PELO</name>
<organism evidence="2 3">
    <name type="scientific">Caenorhabditis tropicalis</name>
    <dbReference type="NCBI Taxonomy" id="1561998"/>
    <lineage>
        <taxon>Eukaryota</taxon>
        <taxon>Metazoa</taxon>
        <taxon>Ecdysozoa</taxon>
        <taxon>Nematoda</taxon>
        <taxon>Chromadorea</taxon>
        <taxon>Rhabditida</taxon>
        <taxon>Rhabditina</taxon>
        <taxon>Rhabditomorpha</taxon>
        <taxon>Rhabditoidea</taxon>
        <taxon>Rhabditidae</taxon>
        <taxon>Peloderinae</taxon>
        <taxon>Caenorhabditis</taxon>
    </lineage>
</organism>
<reference evidence="3" key="1">
    <citation type="submission" date="2016-11" db="UniProtKB">
        <authorList>
            <consortium name="WormBaseParasite"/>
        </authorList>
    </citation>
    <scope>IDENTIFICATION</scope>
</reference>
<dbReference type="PANTHER" id="PTHR21503">
    <property type="entry name" value="F-BOX-CONTAINING HYPOTHETICAL PROTEIN C.ELEGANS"/>
    <property type="match status" value="1"/>
</dbReference>
<keyword evidence="2" id="KW-1185">Reference proteome</keyword>
<proteinExistence type="predicted"/>
<dbReference type="AlphaFoldDB" id="A0A1I7TU80"/>
<dbReference type="Proteomes" id="UP000095282">
    <property type="component" value="Unplaced"/>
</dbReference>
<dbReference type="InterPro" id="IPR001810">
    <property type="entry name" value="F-box_dom"/>
</dbReference>
<evidence type="ECO:0000259" key="1">
    <source>
        <dbReference type="PROSITE" id="PS50181"/>
    </source>
</evidence>
<accession>A0A1I7TU80</accession>
<dbReference type="WBParaSite" id="Csp11.Scaffold629.g11831.t1">
    <property type="protein sequence ID" value="Csp11.Scaffold629.g11831.t1"/>
    <property type="gene ID" value="Csp11.Scaffold629.g11831"/>
</dbReference>
<dbReference type="PANTHER" id="PTHR21503:SF8">
    <property type="entry name" value="F-BOX ASSOCIATED DOMAIN-CONTAINING PROTEIN-RELATED"/>
    <property type="match status" value="1"/>
</dbReference>
<sequence>MSKGTPLQRNSKETPKSEFRLMELIKEMKAPNKETLIMHFNPLQIVNLLGTSKRMAEMIKTSFRPNSYYLGVQFNTGINFTIGDKFIEHPELGLIMRPGEAFPPKDRVLMERNNGKRKYFIHSPDPLSFEIRSKKPLEDAMEFFRFLNNRLGITGYQVNISVDILNFHLKDVVDWIGKATWNRCLVYGRWKVSNKVYSFLLDSLKAPEMIEIHVRAAQGYQRRSTIKHQPEHLLIKFSDWVRFDQIRQLKSTHLRFECNLMSDFELNKLVKYIVTGSMPELEWIYITVPQTISEEDIFKGIEYHRIDKMVPPSVIYEDPCIGDKGGFRLPMKNNGTATCRFIFFTDGTTSLEVIVWRHDVYVPDEVFNLMNLPDEALKLVFKQMEPVALFDLAAGNEKMTKLIRKNYLTKGYTMKVMISGTYSFYMYSPTTVCAEFEAAPIEHSLPGAIYTKRRIGNAKDISGSSPSLTTRRTYWNDVSDGALQLYTFLFNLFGLPLLAARLYLDTNPRVFEKIIIWFRSVIPSVRVCVVSEKPKKNLDPFYAFIVTNMRSMECEMDLIPTNKLRIEEPSPFVPHWYLVTMELGRCSWSDQDSNQLIKNIIKGSHPMLEFVMITFNRRVFEIPVLSGIPCSDVVCGHLRKFCKHGWDVSHEDGYDIQMDSGELCTVCFFDNEEDTRVHGFYITIWRN</sequence>
<dbReference type="PROSITE" id="PS50181">
    <property type="entry name" value="FBOX"/>
    <property type="match status" value="1"/>
</dbReference>